<dbReference type="EMBL" id="BSXT01002442">
    <property type="protein sequence ID" value="GMF48974.1"/>
    <property type="molecule type" value="Genomic_DNA"/>
</dbReference>
<name>A0A9W6XZB8_9STRA</name>
<dbReference type="AlphaFoldDB" id="A0A9W6XZB8"/>
<evidence type="ECO:0000313" key="3">
    <source>
        <dbReference type="Proteomes" id="UP001165121"/>
    </source>
</evidence>
<proteinExistence type="predicted"/>
<accession>A0A9W6XZB8</accession>
<comment type="caution">
    <text evidence="2">The sequence shown here is derived from an EMBL/GenBank/DDBJ whole genome shotgun (WGS) entry which is preliminary data.</text>
</comment>
<keyword evidence="3" id="KW-1185">Reference proteome</keyword>
<feature type="transmembrane region" description="Helical" evidence="1">
    <location>
        <begin position="12"/>
        <end position="34"/>
    </location>
</feature>
<keyword evidence="1" id="KW-1133">Transmembrane helix</keyword>
<gene>
    <name evidence="2" type="ORF">Pfra01_001916300</name>
</gene>
<protein>
    <submittedName>
        <fullName evidence="2">Unnamed protein product</fullName>
    </submittedName>
</protein>
<reference evidence="2" key="1">
    <citation type="submission" date="2023-04" db="EMBL/GenBank/DDBJ databases">
        <title>Phytophthora fragariaefolia NBRC 109709.</title>
        <authorList>
            <person name="Ichikawa N."/>
            <person name="Sato H."/>
            <person name="Tonouchi N."/>
        </authorList>
    </citation>
    <scope>NUCLEOTIDE SEQUENCE</scope>
    <source>
        <strain evidence="2">NBRC 109709</strain>
    </source>
</reference>
<evidence type="ECO:0000313" key="2">
    <source>
        <dbReference type="EMBL" id="GMF48974.1"/>
    </source>
</evidence>
<keyword evidence="1" id="KW-0472">Membrane</keyword>
<sequence length="206" mass="20101">MHILSNHLQTGLVYVFTSIALWTIVANATCTKMFPNPAPISKNTSRSSIGPIPRSSSSSLVMPCGNISPTLRCGVLQSLVTTTHGTFSKMACTIVSTPALSPTASRPLIEASLGLLAVRLGHGEHLAGGADDSGELATAAGRGEVSAGVSPVGLGVGVVPAGLVVGVGCAGLVAGIDRAGHGAGAIGEKLAAGAGGGGVAADTGRG</sequence>
<evidence type="ECO:0000256" key="1">
    <source>
        <dbReference type="SAM" id="Phobius"/>
    </source>
</evidence>
<organism evidence="2 3">
    <name type="scientific">Phytophthora fragariaefolia</name>
    <dbReference type="NCBI Taxonomy" id="1490495"/>
    <lineage>
        <taxon>Eukaryota</taxon>
        <taxon>Sar</taxon>
        <taxon>Stramenopiles</taxon>
        <taxon>Oomycota</taxon>
        <taxon>Peronosporomycetes</taxon>
        <taxon>Peronosporales</taxon>
        <taxon>Peronosporaceae</taxon>
        <taxon>Phytophthora</taxon>
    </lineage>
</organism>
<keyword evidence="1" id="KW-0812">Transmembrane</keyword>
<dbReference type="Proteomes" id="UP001165121">
    <property type="component" value="Unassembled WGS sequence"/>
</dbReference>